<organism evidence="1 2">
    <name type="scientific">Christiangramia gaetbulicola</name>
    <dbReference type="NCBI Taxonomy" id="703340"/>
    <lineage>
        <taxon>Bacteria</taxon>
        <taxon>Pseudomonadati</taxon>
        <taxon>Bacteroidota</taxon>
        <taxon>Flavobacteriia</taxon>
        <taxon>Flavobacteriales</taxon>
        <taxon>Flavobacteriaceae</taxon>
        <taxon>Christiangramia</taxon>
    </lineage>
</organism>
<gene>
    <name evidence="1" type="ORF">C8P64_0784</name>
</gene>
<dbReference type="EMBL" id="QBKQ01000001">
    <property type="protein sequence ID" value="PTX44802.1"/>
    <property type="molecule type" value="Genomic_DNA"/>
</dbReference>
<dbReference type="RefSeq" id="WP_108170723.1">
    <property type="nucleotide sequence ID" value="NZ_QBKQ01000001.1"/>
</dbReference>
<dbReference type="AlphaFoldDB" id="A0A2T6ALV9"/>
<dbReference type="PROSITE" id="PS51257">
    <property type="entry name" value="PROKAR_LIPOPROTEIN"/>
    <property type="match status" value="1"/>
</dbReference>
<proteinExistence type="predicted"/>
<sequence length="192" mass="21533">MKFKNASLLIILIFLSGCCEEDLTGSYQLDEFARSIVPFQEYTTLNYRNDSGERILANTQPREIKIIKDKPGPESCQYSEHETLSNFINFQDPEFSIQLGMSSGDNGVSFGLKYVESGDNSATEVFDLEGYDPPTNNLQDALKDTLINVYQFSNVLVFSNAANEKIRTIVYSSSGRGIEIIEFADGSYLKLE</sequence>
<accession>A0A2T6ALV9</accession>
<evidence type="ECO:0000313" key="2">
    <source>
        <dbReference type="Proteomes" id="UP000244174"/>
    </source>
</evidence>
<comment type="caution">
    <text evidence="1">The sequence shown here is derived from an EMBL/GenBank/DDBJ whole genome shotgun (WGS) entry which is preliminary data.</text>
</comment>
<protein>
    <recommendedName>
        <fullName evidence="3">Lipoprotein</fullName>
    </recommendedName>
</protein>
<evidence type="ECO:0000313" key="1">
    <source>
        <dbReference type="EMBL" id="PTX44802.1"/>
    </source>
</evidence>
<name>A0A2T6ALV9_9FLAO</name>
<reference evidence="1 2" key="1">
    <citation type="submission" date="2018-04" db="EMBL/GenBank/DDBJ databases">
        <title>Genomic Encyclopedia of Archaeal and Bacterial Type Strains, Phase II (KMG-II): from individual species to whole genera.</title>
        <authorList>
            <person name="Goeker M."/>
        </authorList>
    </citation>
    <scope>NUCLEOTIDE SEQUENCE [LARGE SCALE GENOMIC DNA]</scope>
    <source>
        <strain evidence="1 2">DSM 23082</strain>
    </source>
</reference>
<keyword evidence="2" id="KW-1185">Reference proteome</keyword>
<dbReference type="OrthoDB" id="1446186at2"/>
<dbReference type="Proteomes" id="UP000244174">
    <property type="component" value="Unassembled WGS sequence"/>
</dbReference>
<evidence type="ECO:0008006" key="3">
    <source>
        <dbReference type="Google" id="ProtNLM"/>
    </source>
</evidence>